<comment type="caution">
    <text evidence="2">The sequence shown here is derived from an EMBL/GenBank/DDBJ whole genome shotgun (WGS) entry which is preliminary data.</text>
</comment>
<evidence type="ECO:0000313" key="3">
    <source>
        <dbReference type="Proteomes" id="UP000265614"/>
    </source>
</evidence>
<dbReference type="RefSeq" id="WP_119948605.1">
    <property type="nucleotide sequence ID" value="NZ_QZEZ01000001.1"/>
</dbReference>
<keyword evidence="3" id="KW-1185">Reference proteome</keyword>
<protein>
    <submittedName>
        <fullName evidence="2">Uncharacterized protein</fullName>
    </submittedName>
</protein>
<dbReference type="EMBL" id="QZEZ01000001">
    <property type="protein sequence ID" value="RJK97679.1"/>
    <property type="molecule type" value="Genomic_DNA"/>
</dbReference>
<feature type="compositionally biased region" description="Low complexity" evidence="1">
    <location>
        <begin position="20"/>
        <end position="30"/>
    </location>
</feature>
<organism evidence="2 3">
    <name type="scientific">Vallicoccus soli</name>
    <dbReference type="NCBI Taxonomy" id="2339232"/>
    <lineage>
        <taxon>Bacteria</taxon>
        <taxon>Bacillati</taxon>
        <taxon>Actinomycetota</taxon>
        <taxon>Actinomycetes</taxon>
        <taxon>Motilibacterales</taxon>
        <taxon>Vallicoccaceae</taxon>
        <taxon>Vallicoccus</taxon>
    </lineage>
</organism>
<gene>
    <name evidence="2" type="ORF">D5H78_01290</name>
</gene>
<dbReference type="Proteomes" id="UP000265614">
    <property type="component" value="Unassembled WGS sequence"/>
</dbReference>
<name>A0A3A3Z0A4_9ACTN</name>
<feature type="region of interest" description="Disordered" evidence="1">
    <location>
        <begin position="1"/>
        <end position="49"/>
    </location>
</feature>
<accession>A0A3A3Z0A4</accession>
<reference evidence="2 3" key="1">
    <citation type="submission" date="2018-09" db="EMBL/GenBank/DDBJ databases">
        <title>YIM 75000 draft genome.</title>
        <authorList>
            <person name="Tang S."/>
            <person name="Feng Y."/>
        </authorList>
    </citation>
    <scope>NUCLEOTIDE SEQUENCE [LARGE SCALE GENOMIC DNA]</scope>
    <source>
        <strain evidence="2 3">YIM 75000</strain>
    </source>
</reference>
<evidence type="ECO:0000313" key="2">
    <source>
        <dbReference type="EMBL" id="RJK97679.1"/>
    </source>
</evidence>
<sequence>MSVEELDTRPDGEGRLLRTARGPGAGPARAVDLDALPEERAGDPPPPPLRDRLRAGAAWARQHRTGLLRGTALVAAGAVLGAGVAGERAQGREQAAREAVADVELAGWGDALVPGSSRDEGVVAVLRLRNEGPLPVDVVGARATGAPGLRVTGVQDGPTELAPGDDRPLRLVGEVDCTEVLGDAELRVALDVRTRDGEVRDVPLDAGPAGLVNAWSLGLCQGGLSAEAPVQAVYQGPREAPGRGRFAFELAVTNGGDRELVLRGVEPPWSTVVPLPDTGVQEVPVLPAGRTADVPVVLTLPSCDQLDFSPLSDGLGLYVVPRGEELDLAATPNTWTSLGFRFQRDVLHAIEGACPELR</sequence>
<evidence type="ECO:0000256" key="1">
    <source>
        <dbReference type="SAM" id="MobiDB-lite"/>
    </source>
</evidence>
<proteinExistence type="predicted"/>
<dbReference type="AlphaFoldDB" id="A0A3A3Z0A4"/>
<feature type="compositionally biased region" description="Basic and acidic residues" evidence="1">
    <location>
        <begin position="1"/>
        <end position="16"/>
    </location>
</feature>